<reference evidence="1 2" key="1">
    <citation type="submission" date="2015-07" db="EMBL/GenBank/DDBJ databases">
        <title>The genome of Eufriesea mexicana.</title>
        <authorList>
            <person name="Pan H."/>
            <person name="Kapheim K."/>
        </authorList>
    </citation>
    <scope>NUCLEOTIDE SEQUENCE [LARGE SCALE GENOMIC DNA]</scope>
    <source>
        <strain evidence="1">0111107269</strain>
        <tissue evidence="1">Whole body</tissue>
    </source>
</reference>
<proteinExistence type="predicted"/>
<accession>A0A310SJK3</accession>
<sequence length="78" mass="9100">MGQIGRDIEKLITSRIGRSRMNISAMVGYGYTVDGYTQYRIDIRQCLQRHLLYTLIILQLLKNLDDQRTDLFNGYSIV</sequence>
<evidence type="ECO:0000313" key="1">
    <source>
        <dbReference type="EMBL" id="OAD56443.1"/>
    </source>
</evidence>
<gene>
    <name evidence="1" type="ORF">WN48_03393</name>
</gene>
<dbReference type="AlphaFoldDB" id="A0A310SJK3"/>
<name>A0A310SJK3_9HYME</name>
<protein>
    <submittedName>
        <fullName evidence="1">Uncharacterized protein</fullName>
    </submittedName>
</protein>
<organism evidence="1 2">
    <name type="scientific">Eufriesea mexicana</name>
    <dbReference type="NCBI Taxonomy" id="516756"/>
    <lineage>
        <taxon>Eukaryota</taxon>
        <taxon>Metazoa</taxon>
        <taxon>Ecdysozoa</taxon>
        <taxon>Arthropoda</taxon>
        <taxon>Hexapoda</taxon>
        <taxon>Insecta</taxon>
        <taxon>Pterygota</taxon>
        <taxon>Neoptera</taxon>
        <taxon>Endopterygota</taxon>
        <taxon>Hymenoptera</taxon>
        <taxon>Apocrita</taxon>
        <taxon>Aculeata</taxon>
        <taxon>Apoidea</taxon>
        <taxon>Anthophila</taxon>
        <taxon>Apidae</taxon>
        <taxon>Eufriesea</taxon>
    </lineage>
</organism>
<evidence type="ECO:0000313" key="2">
    <source>
        <dbReference type="Proteomes" id="UP000250275"/>
    </source>
</evidence>
<keyword evidence="2" id="KW-1185">Reference proteome</keyword>
<dbReference type="EMBL" id="KQ761917">
    <property type="protein sequence ID" value="OAD56443.1"/>
    <property type="molecule type" value="Genomic_DNA"/>
</dbReference>
<dbReference type="Proteomes" id="UP000250275">
    <property type="component" value="Unassembled WGS sequence"/>
</dbReference>